<dbReference type="InterPro" id="IPR029060">
    <property type="entry name" value="PIN-like_dom_sf"/>
</dbReference>
<feature type="domain" description="PIN" evidence="1">
    <location>
        <begin position="5"/>
        <end position="117"/>
    </location>
</feature>
<reference evidence="2" key="1">
    <citation type="submission" date="2016-10" db="EMBL/GenBank/DDBJ databases">
        <authorList>
            <person name="de Groot N.N."/>
        </authorList>
    </citation>
    <scope>NUCLEOTIDE SEQUENCE</scope>
</reference>
<evidence type="ECO:0000313" key="2">
    <source>
        <dbReference type="EMBL" id="SFV49879.1"/>
    </source>
</evidence>
<dbReference type="EMBL" id="FPHC01000004">
    <property type="protein sequence ID" value="SFV49879.1"/>
    <property type="molecule type" value="Genomic_DNA"/>
</dbReference>
<evidence type="ECO:0000259" key="1">
    <source>
        <dbReference type="Pfam" id="PF13470"/>
    </source>
</evidence>
<accession>A0A1W1B8L8</accession>
<dbReference type="InterPro" id="IPR002716">
    <property type="entry name" value="PIN_dom"/>
</dbReference>
<organism evidence="2">
    <name type="scientific">hydrothermal vent metagenome</name>
    <dbReference type="NCBI Taxonomy" id="652676"/>
    <lineage>
        <taxon>unclassified sequences</taxon>
        <taxon>metagenomes</taxon>
        <taxon>ecological metagenomes</taxon>
    </lineage>
</organism>
<dbReference type="SUPFAM" id="SSF88723">
    <property type="entry name" value="PIN domain-like"/>
    <property type="match status" value="1"/>
</dbReference>
<gene>
    <name evidence="2" type="ORF">MNB_SV-6-907</name>
</gene>
<dbReference type="AlphaFoldDB" id="A0A1W1B8L8"/>
<proteinExistence type="predicted"/>
<sequence>MNLKIYIDTNIFINSILNRDESISQDILIFLNNNDRVNTFFNDVTIINIDYIIKKYIDKEIIKEELRVINSQHTLVCADSKIIDQALDSKLRDFEDAVQYFCAKSIEADAIITDNIKDFQNLDIEVMSAKEFFYRFIQQKSYLI</sequence>
<dbReference type="Pfam" id="PF13470">
    <property type="entry name" value="PIN_3"/>
    <property type="match status" value="1"/>
</dbReference>
<protein>
    <submittedName>
        <fullName evidence="2">PIN domain protein</fullName>
    </submittedName>
</protein>
<name>A0A1W1B8L8_9ZZZZ</name>